<organism evidence="1 2">
    <name type="scientific">Streptomyces tremellae</name>
    <dbReference type="NCBI Taxonomy" id="1124239"/>
    <lineage>
        <taxon>Bacteria</taxon>
        <taxon>Bacillati</taxon>
        <taxon>Actinomycetota</taxon>
        <taxon>Actinomycetes</taxon>
        <taxon>Kitasatosporales</taxon>
        <taxon>Streptomycetaceae</taxon>
        <taxon>Streptomyces</taxon>
    </lineage>
</organism>
<reference evidence="2" key="1">
    <citation type="journal article" date="2019" name="Int. J. Syst. Evol. Microbiol.">
        <title>The Global Catalogue of Microorganisms (GCM) 10K type strain sequencing project: providing services to taxonomists for standard genome sequencing and annotation.</title>
        <authorList>
            <consortium name="The Broad Institute Genomics Platform"/>
            <consortium name="The Broad Institute Genome Sequencing Center for Infectious Disease"/>
            <person name="Wu L."/>
            <person name="Ma J."/>
        </authorList>
    </citation>
    <scope>NUCLEOTIDE SEQUENCE [LARGE SCALE GENOMIC DNA]</scope>
    <source>
        <strain evidence="2">JCM 30846</strain>
    </source>
</reference>
<dbReference type="EMBL" id="BAABEP010000002">
    <property type="protein sequence ID" value="GAA3709610.1"/>
    <property type="molecule type" value="Genomic_DNA"/>
</dbReference>
<comment type="caution">
    <text evidence="1">The sequence shown here is derived from an EMBL/GenBank/DDBJ whole genome shotgun (WGS) entry which is preliminary data.</text>
</comment>
<keyword evidence="2" id="KW-1185">Reference proteome</keyword>
<gene>
    <name evidence="1" type="ORF">GCM10023082_04430</name>
</gene>
<protein>
    <submittedName>
        <fullName evidence="1">Uncharacterized protein</fullName>
    </submittedName>
</protein>
<evidence type="ECO:0000313" key="2">
    <source>
        <dbReference type="Proteomes" id="UP001499884"/>
    </source>
</evidence>
<dbReference type="Proteomes" id="UP001499884">
    <property type="component" value="Unassembled WGS sequence"/>
</dbReference>
<name>A0ABP7DT82_9ACTN</name>
<sequence length="76" mass="8698">MRHMKPNFDYYTTNRDKAQAYAAQASWENISSRQRAEYIALARLYLDLSIQDAAGNWAPTEEAAKAKKAERDTARS</sequence>
<proteinExistence type="predicted"/>
<dbReference type="RefSeq" id="WP_345640310.1">
    <property type="nucleotide sequence ID" value="NZ_BAABEP010000002.1"/>
</dbReference>
<accession>A0ABP7DT82</accession>
<evidence type="ECO:0000313" key="1">
    <source>
        <dbReference type="EMBL" id="GAA3709610.1"/>
    </source>
</evidence>